<evidence type="ECO:0000313" key="4">
    <source>
        <dbReference type="EMBL" id="KAA3483721.1"/>
    </source>
</evidence>
<dbReference type="SMART" id="SM00343">
    <property type="entry name" value="ZnF_C2HC"/>
    <property type="match status" value="1"/>
</dbReference>
<dbReference type="PROSITE" id="PS50158">
    <property type="entry name" value="ZF_CCHC"/>
    <property type="match status" value="1"/>
</dbReference>
<dbReference type="EMBL" id="SMMG02000002">
    <property type="protein sequence ID" value="KAA3483721.1"/>
    <property type="molecule type" value="Genomic_DNA"/>
</dbReference>
<evidence type="ECO:0000256" key="2">
    <source>
        <dbReference type="SAM" id="MobiDB-lite"/>
    </source>
</evidence>
<dbReference type="InterPro" id="IPR032567">
    <property type="entry name" value="RTL1-rel"/>
</dbReference>
<dbReference type="InterPro" id="IPR001878">
    <property type="entry name" value="Znf_CCHC"/>
</dbReference>
<feature type="compositionally biased region" description="Basic and acidic residues" evidence="2">
    <location>
        <begin position="206"/>
        <end position="216"/>
    </location>
</feature>
<dbReference type="GO" id="GO:0003676">
    <property type="term" value="F:nucleic acid binding"/>
    <property type="evidence" value="ECO:0007669"/>
    <property type="project" value="InterPro"/>
</dbReference>
<proteinExistence type="predicted"/>
<feature type="region of interest" description="Disordered" evidence="2">
    <location>
        <begin position="75"/>
        <end position="106"/>
    </location>
</feature>
<dbReference type="Gene3D" id="4.10.60.10">
    <property type="entry name" value="Zinc finger, CCHC-type"/>
    <property type="match status" value="1"/>
</dbReference>
<dbReference type="Pfam" id="PF08284">
    <property type="entry name" value="RVP_2"/>
    <property type="match status" value="1"/>
</dbReference>
<dbReference type="InterPro" id="IPR021109">
    <property type="entry name" value="Peptidase_aspartic_dom_sf"/>
</dbReference>
<name>A0A5B6WPA4_9ROSI</name>
<dbReference type="SUPFAM" id="SSF50630">
    <property type="entry name" value="Acid proteases"/>
    <property type="match status" value="1"/>
</dbReference>
<dbReference type="GO" id="GO:0008270">
    <property type="term" value="F:zinc ion binding"/>
    <property type="evidence" value="ECO:0007669"/>
    <property type="project" value="UniProtKB-KW"/>
</dbReference>
<organism evidence="4 5">
    <name type="scientific">Gossypium australe</name>
    <dbReference type="NCBI Taxonomy" id="47621"/>
    <lineage>
        <taxon>Eukaryota</taxon>
        <taxon>Viridiplantae</taxon>
        <taxon>Streptophyta</taxon>
        <taxon>Embryophyta</taxon>
        <taxon>Tracheophyta</taxon>
        <taxon>Spermatophyta</taxon>
        <taxon>Magnoliopsida</taxon>
        <taxon>eudicotyledons</taxon>
        <taxon>Gunneridae</taxon>
        <taxon>Pentapetalae</taxon>
        <taxon>rosids</taxon>
        <taxon>malvids</taxon>
        <taxon>Malvales</taxon>
        <taxon>Malvaceae</taxon>
        <taxon>Malvoideae</taxon>
        <taxon>Gossypium</taxon>
    </lineage>
</organism>
<feature type="compositionally biased region" description="Polar residues" evidence="2">
    <location>
        <begin position="194"/>
        <end position="205"/>
    </location>
</feature>
<keyword evidence="1" id="KW-0863">Zinc-finger</keyword>
<keyword evidence="5" id="KW-1185">Reference proteome</keyword>
<comment type="caution">
    <text evidence="4">The sequence shown here is derived from an EMBL/GenBank/DDBJ whole genome shotgun (WGS) entry which is preliminary data.</text>
</comment>
<dbReference type="Pfam" id="PF00098">
    <property type="entry name" value="zf-CCHC"/>
    <property type="match status" value="1"/>
</dbReference>
<keyword evidence="1" id="KW-0479">Metal-binding</keyword>
<dbReference type="OrthoDB" id="8066754at2759"/>
<dbReference type="PANTHER" id="PTHR15503">
    <property type="entry name" value="LDOC1 RELATED"/>
    <property type="match status" value="1"/>
</dbReference>
<reference evidence="5" key="1">
    <citation type="journal article" date="2019" name="Plant Biotechnol. J.">
        <title>Genome sequencing of the Australian wild diploid species Gossypium australe highlights disease resistance and delayed gland morphogenesis.</title>
        <authorList>
            <person name="Cai Y."/>
            <person name="Cai X."/>
            <person name="Wang Q."/>
            <person name="Wang P."/>
            <person name="Zhang Y."/>
            <person name="Cai C."/>
            <person name="Xu Y."/>
            <person name="Wang K."/>
            <person name="Zhou Z."/>
            <person name="Wang C."/>
            <person name="Geng S."/>
            <person name="Li B."/>
            <person name="Dong Q."/>
            <person name="Hou Y."/>
            <person name="Wang H."/>
            <person name="Ai P."/>
            <person name="Liu Z."/>
            <person name="Yi F."/>
            <person name="Sun M."/>
            <person name="An G."/>
            <person name="Cheng J."/>
            <person name="Zhang Y."/>
            <person name="Shi Q."/>
            <person name="Xie Y."/>
            <person name="Shi X."/>
            <person name="Chang Y."/>
            <person name="Huang F."/>
            <person name="Chen Y."/>
            <person name="Hong S."/>
            <person name="Mi L."/>
            <person name="Sun Q."/>
            <person name="Zhang L."/>
            <person name="Zhou B."/>
            <person name="Peng R."/>
            <person name="Zhang X."/>
            <person name="Liu F."/>
        </authorList>
    </citation>
    <scope>NUCLEOTIDE SEQUENCE [LARGE SCALE GENOMIC DNA]</scope>
    <source>
        <strain evidence="5">cv. PA1801</strain>
    </source>
</reference>
<feature type="region of interest" description="Disordered" evidence="2">
    <location>
        <begin position="177"/>
        <end position="216"/>
    </location>
</feature>
<evidence type="ECO:0000313" key="5">
    <source>
        <dbReference type="Proteomes" id="UP000325315"/>
    </source>
</evidence>
<protein>
    <submittedName>
        <fullName evidence="4">Gag-Pol polyprotein</fullName>
    </submittedName>
</protein>
<dbReference type="CDD" id="cd00303">
    <property type="entry name" value="retropepsin_like"/>
    <property type="match status" value="1"/>
</dbReference>
<accession>A0A5B6WPA4</accession>
<gene>
    <name evidence="4" type="ORF">EPI10_005869</name>
</gene>
<evidence type="ECO:0000259" key="3">
    <source>
        <dbReference type="PROSITE" id="PS50158"/>
    </source>
</evidence>
<dbReference type="AlphaFoldDB" id="A0A5B6WPA4"/>
<evidence type="ECO:0000256" key="1">
    <source>
        <dbReference type="PROSITE-ProRule" id="PRU00047"/>
    </source>
</evidence>
<dbReference type="Gene3D" id="2.40.70.10">
    <property type="entry name" value="Acid Proteases"/>
    <property type="match status" value="1"/>
</dbReference>
<dbReference type="Proteomes" id="UP000325315">
    <property type="component" value="Unassembled WGS sequence"/>
</dbReference>
<sequence>MTVTEYEREFVRLSKYARECVSTEAIMCKRFEDGMNEDIRLLVGILELKEFIVLVERACKAEVFAKEKRKAEFESRDLKKRQKGKSLQSSSKKLREFNTRSSASVGFSNRNHRKQYLGYKAQTTSIASVDNARPSRPKCPHCGRRHPGECRVNDRTCFKCGSQDHFIRDCPEMAEKEKFQSARSGNAASRGRPQRNQGNGASNKSAPRDSVVRPEGRAPGRTYAIRACEEASSPNVITGTFSLYNTFFVALIDPGSTHFYVCMKLVSSMNMPVESTEFVIKVSNSLCKYVLVDKVCKNCPLIFRGHCFLANLMLLPFDECDIILGMDWLTMHDVVVNCGRKIVELKYESVCEYSNVFPDELPGLPLVREVEFGIELVPGWHLAW</sequence>
<feature type="domain" description="CCHC-type" evidence="3">
    <location>
        <begin position="157"/>
        <end position="172"/>
    </location>
</feature>
<keyword evidence="1" id="KW-0862">Zinc</keyword>
<dbReference type="PANTHER" id="PTHR15503:SF45">
    <property type="entry name" value="RNA-DIRECTED DNA POLYMERASE HOMOLOG"/>
    <property type="match status" value="1"/>
</dbReference>